<name>A0A1Z4LVH7_9CYAN</name>
<accession>A0A1Z4LVH7</accession>
<sequence>MLGLRERAVTMRHVWSVIEETETKTILNLNDTDLLRQLLKQLENKKLLSSEQINEMSTYIGSRVPLIRDLAQSRAVCNS</sequence>
<gene>
    <name evidence="1" type="ORF">NIES267_47220</name>
</gene>
<keyword evidence="2" id="KW-1185">Reference proteome</keyword>
<dbReference type="Proteomes" id="UP000218418">
    <property type="component" value="Chromosome"/>
</dbReference>
<evidence type="ECO:0000313" key="1">
    <source>
        <dbReference type="EMBL" id="BAY85223.1"/>
    </source>
</evidence>
<evidence type="ECO:0000313" key="2">
    <source>
        <dbReference type="Proteomes" id="UP000218418"/>
    </source>
</evidence>
<organism evidence="1 2">
    <name type="scientific">Calothrix parasitica NIES-267</name>
    <dbReference type="NCBI Taxonomy" id="1973488"/>
    <lineage>
        <taxon>Bacteria</taxon>
        <taxon>Bacillati</taxon>
        <taxon>Cyanobacteriota</taxon>
        <taxon>Cyanophyceae</taxon>
        <taxon>Nostocales</taxon>
        <taxon>Calotrichaceae</taxon>
        <taxon>Calothrix</taxon>
    </lineage>
</organism>
<reference evidence="1 2" key="1">
    <citation type="submission" date="2017-06" db="EMBL/GenBank/DDBJ databases">
        <title>Genome sequencing of cyanobaciteial culture collection at National Institute for Environmental Studies (NIES).</title>
        <authorList>
            <person name="Hirose Y."/>
            <person name="Shimura Y."/>
            <person name="Fujisawa T."/>
            <person name="Nakamura Y."/>
            <person name="Kawachi M."/>
        </authorList>
    </citation>
    <scope>NUCLEOTIDE SEQUENCE [LARGE SCALE GENOMIC DNA]</scope>
    <source>
        <strain evidence="1 2">NIES-267</strain>
    </source>
</reference>
<proteinExistence type="predicted"/>
<dbReference type="OrthoDB" id="517056at2"/>
<protein>
    <submittedName>
        <fullName evidence="1">Uncharacterized protein</fullName>
    </submittedName>
</protein>
<dbReference type="EMBL" id="AP018227">
    <property type="protein sequence ID" value="BAY85223.1"/>
    <property type="molecule type" value="Genomic_DNA"/>
</dbReference>
<dbReference type="AlphaFoldDB" id="A0A1Z4LVH7"/>